<accession>A0A1Z2R9J8</accession>
<proteinExistence type="predicted"/>
<feature type="compositionally biased region" description="Acidic residues" evidence="1">
    <location>
        <begin position="90"/>
        <end position="143"/>
    </location>
</feature>
<feature type="compositionally biased region" description="Basic and acidic residues" evidence="1">
    <location>
        <begin position="917"/>
        <end position="928"/>
    </location>
</feature>
<feature type="compositionally biased region" description="Polar residues" evidence="1">
    <location>
        <begin position="1076"/>
        <end position="1087"/>
    </location>
</feature>
<feature type="region of interest" description="Disordered" evidence="1">
    <location>
        <begin position="907"/>
        <end position="928"/>
    </location>
</feature>
<dbReference type="InterPro" id="IPR051412">
    <property type="entry name" value="Formin_Homology_Diaphanous_sf"/>
</dbReference>
<feature type="compositionally biased region" description="Basic and acidic residues" evidence="1">
    <location>
        <begin position="317"/>
        <end position="331"/>
    </location>
</feature>
<dbReference type="Proteomes" id="UP000278929">
    <property type="component" value="Genome"/>
</dbReference>
<feature type="compositionally biased region" description="Acidic residues" evidence="1">
    <location>
        <begin position="1171"/>
        <end position="1181"/>
    </location>
</feature>
<feature type="region of interest" description="Disordered" evidence="1">
    <location>
        <begin position="192"/>
        <end position="382"/>
    </location>
</feature>
<reference evidence="2" key="2">
    <citation type="submission" date="2017-03" db="EMBL/GenBank/DDBJ databases">
        <title>A VP24-truncated isolate of white spot syndrome virus is inefficient in per os infection.</title>
        <authorList>
            <person name="Han Y."/>
            <person name="Li F."/>
            <person name="Xu L."/>
            <person name="Huang W."/>
            <person name="Yang F."/>
        </authorList>
    </citation>
    <scope>NUCLEOTIDE SEQUENCE</scope>
    <source>
        <strain evidence="2">CN04</strain>
    </source>
</reference>
<feature type="compositionally biased region" description="Acidic residues" evidence="1">
    <location>
        <begin position="34"/>
        <end position="62"/>
    </location>
</feature>
<feature type="compositionally biased region" description="Acidic residues" evidence="1">
    <location>
        <begin position="214"/>
        <end position="244"/>
    </location>
</feature>
<evidence type="ECO:0000313" key="2">
    <source>
        <dbReference type="EMBL" id="ASA40463.1"/>
    </source>
</evidence>
<dbReference type="PANTHER" id="PTHR45691:SF6">
    <property type="entry name" value="PROTEIN DIAPHANOUS"/>
    <property type="match status" value="1"/>
</dbReference>
<organism evidence="2">
    <name type="scientific">White spot syndrome virus</name>
    <dbReference type="NCBI Taxonomy" id="342409"/>
    <lineage>
        <taxon>Viruses</taxon>
        <taxon>Viruses incertae sedis</taxon>
        <taxon>Naldaviricetes</taxon>
        <taxon>Nimaviridae</taxon>
        <taxon>Whispovirus</taxon>
    </lineage>
</organism>
<feature type="region of interest" description="Disordered" evidence="1">
    <location>
        <begin position="1"/>
        <end position="179"/>
    </location>
</feature>
<feature type="compositionally biased region" description="Acidic residues" evidence="1">
    <location>
        <begin position="338"/>
        <end position="349"/>
    </location>
</feature>
<feature type="compositionally biased region" description="Pro residues" evidence="1">
    <location>
        <begin position="462"/>
        <end position="479"/>
    </location>
</feature>
<feature type="compositionally biased region" description="Polar residues" evidence="1">
    <location>
        <begin position="163"/>
        <end position="172"/>
    </location>
</feature>
<dbReference type="EMBL" id="KY827813">
    <property type="protein sequence ID" value="ASA40463.1"/>
    <property type="molecule type" value="Genomic_DNA"/>
</dbReference>
<evidence type="ECO:0000256" key="1">
    <source>
        <dbReference type="SAM" id="MobiDB-lite"/>
    </source>
</evidence>
<dbReference type="PANTHER" id="PTHR45691">
    <property type="entry name" value="PROTEIN DIAPHANOUS"/>
    <property type="match status" value="1"/>
</dbReference>
<protein>
    <submittedName>
        <fullName evidence="2">Wsv313</fullName>
    </submittedName>
</protein>
<feature type="region of interest" description="Disordered" evidence="1">
    <location>
        <begin position="456"/>
        <end position="500"/>
    </location>
</feature>
<dbReference type="GO" id="GO:0030041">
    <property type="term" value="P:actin filament polymerization"/>
    <property type="evidence" value="ECO:0007669"/>
    <property type="project" value="TreeGrafter"/>
</dbReference>
<feature type="compositionally biased region" description="Acidic residues" evidence="1">
    <location>
        <begin position="297"/>
        <end position="316"/>
    </location>
</feature>
<name>A0A1Z2R9J8_9VIRU</name>
<reference evidence="2" key="1">
    <citation type="journal article" date="2015" name="J. Virol.">
        <title>VP24 Is a Chitin-Binding Protein Involved in White Spot Syndrome Virus Infection.</title>
        <authorList>
            <person name="Li Z."/>
            <person name="Li F."/>
            <person name="Han Y."/>
            <person name="Xu L."/>
            <person name="Yang F."/>
        </authorList>
    </citation>
    <scope>NUCLEOTIDE SEQUENCE [LARGE SCALE GENOMIC DNA]</scope>
    <source>
        <strain evidence="2">CN04</strain>
    </source>
</reference>
<feature type="region of interest" description="Disordered" evidence="1">
    <location>
        <begin position="1076"/>
        <end position="1096"/>
    </location>
</feature>
<feature type="region of interest" description="Disordered" evidence="1">
    <location>
        <begin position="1154"/>
        <end position="1181"/>
    </location>
</feature>
<sequence>MEAASNLRITEGAGVLDIDNEDDINNNVDYSNLYEDEEDEEEMNEDEEEEEEEEDYEDEDEDTGVRNGRNKDPPSSKKQSKFVRDVTNDMYDDDDEEEEEEEEEEDEEGEEGGEYDGNLEDEEEEGDEYEDDNEGEGEEDEADPALLALAAQQEDATIIPENQWKSIVNTPSPVGPNRQVLPMLNFLLENVNAMGGSAGEEQKNKEDDNQQIEPVEEEEDEEEEEQEEEEEEEEEQEEEEEEKEPIEQEKNEPEKDEDAIENESVHSHRVESSPMSEGGNDDGMDYFFSSIAGGGNDNEEDEEEDEEEGEEEEEEEPAQKSEEHVETKESVQSHTEYIEEEEEYEEYEDESRHTLEDEEISTMHQFNNAPRVRRSPPPDIQECEDAVVFPPIMKETDILPQIKEPSPKAPRMFSILGSGGEEQYDQLNDIAPPPVPSIVTFPPDNEMGEESRDIMDQDSMLMPPPPPPPPPPPHQPPQLKPTNILLPPPPPPPTNQSLFSNNNNNPSFLSTVVGKVNNTLGGKEAEERLHKTMESIILKTRVKTLLETTKNLQCSELVKVVFQDPENPVKPSEKVMERLKNIIAAELTMKAFLDSAAVTDIKSAELFRKTNEKLELFQRKQIMSNPLFSAAYASTYIMGERASKIRPSTPAPSLKKVESISELNEDETSMSSSAGGVCAEGDESIAGGGGGGGGGGGEVVEHSSFYSNQTQANLHMELINILKEDDDNQPCQTYKLGQRLAFLNNLISFKTSSAVSWSRLVNMLSDIVTKASVALFGDTNKAQEDFEKHQTETNDVSDLSTSSKLKQMSKESANIMEEMGLGSIGAEICFGAISTIIEKHINKLCMDVGRLTIFLNIPIVLLNWPKEFTLSKGYKVLLLDSISSCSSKMAVPPIYVLNSIQFDKAVDEEDEDGNGSEAEKRSEDGNMFSEKDKKEAIRRVYDNIRYGDSNDRTSLNHFFGDAYSGVSNNNSKNSMFDLQTQGGGRFGVAYNAGSSIIEHRSPIFDNALNTLVNFMDKRKHLLSAVVIKLLKKAKLSIEVYCIKYKLNQASEKYNKKGKHGKSTSVVPMRNLMYRPSKNQDVSPSTPAAATAMDVPSSVSSHVGRKRTFSFSNDINSNMSSASSVYIDQESSTPSRRRTFMDLLNNKSSVNSLAKQVKRMKHTKYYNSSSNSEDDDEDDQYE</sequence>